<keyword evidence="2" id="KW-1185">Reference proteome</keyword>
<dbReference type="EMBL" id="JALJOR010000015">
    <property type="protein sequence ID" value="KAK9805556.1"/>
    <property type="molecule type" value="Genomic_DNA"/>
</dbReference>
<reference evidence="1 2" key="1">
    <citation type="journal article" date="2024" name="Nat. Commun.">
        <title>Phylogenomics reveals the evolutionary origins of lichenization in chlorophyte algae.</title>
        <authorList>
            <person name="Puginier C."/>
            <person name="Libourel C."/>
            <person name="Otte J."/>
            <person name="Skaloud P."/>
            <person name="Haon M."/>
            <person name="Grisel S."/>
            <person name="Petersen M."/>
            <person name="Berrin J.G."/>
            <person name="Delaux P.M."/>
            <person name="Dal Grande F."/>
            <person name="Keller J."/>
        </authorList>
    </citation>
    <scope>NUCLEOTIDE SEQUENCE [LARGE SCALE GENOMIC DNA]</scope>
    <source>
        <strain evidence="1 2">SAG 2043</strain>
    </source>
</reference>
<sequence length="219" mass="24746">MLASWKRQTLRIPLVVSMTMDSSLQEQCCLPTMPGLTIILRDGKLSQFEHFKHLSALGFTNATWLLFTDDDDIWHPTRAETYYDAILAGERDGSHAAYAVCKTIPDAHVDAPIATVEDVMALFASGALMPRTEDTETYTEALGNYVEYAVHLSTLRNFVNNAAPAILRHPYCDMGFVRYLRVGHNHPILRIVSAHWLYYYRYDMAIGQACLRVDNGELS</sequence>
<proteinExistence type="predicted"/>
<gene>
    <name evidence="1" type="ORF">WJX72_004898</name>
</gene>
<organism evidence="1 2">
    <name type="scientific">[Myrmecia] bisecta</name>
    <dbReference type="NCBI Taxonomy" id="41462"/>
    <lineage>
        <taxon>Eukaryota</taxon>
        <taxon>Viridiplantae</taxon>
        <taxon>Chlorophyta</taxon>
        <taxon>core chlorophytes</taxon>
        <taxon>Trebouxiophyceae</taxon>
        <taxon>Trebouxiales</taxon>
        <taxon>Trebouxiaceae</taxon>
        <taxon>Myrmecia</taxon>
    </lineage>
</organism>
<evidence type="ECO:0000313" key="1">
    <source>
        <dbReference type="EMBL" id="KAK9805556.1"/>
    </source>
</evidence>
<name>A0AAW1P686_9CHLO</name>
<accession>A0AAW1P686</accession>
<comment type="caution">
    <text evidence="1">The sequence shown here is derived from an EMBL/GenBank/DDBJ whole genome shotgun (WGS) entry which is preliminary data.</text>
</comment>
<dbReference type="AlphaFoldDB" id="A0AAW1P686"/>
<evidence type="ECO:0000313" key="2">
    <source>
        <dbReference type="Proteomes" id="UP001489004"/>
    </source>
</evidence>
<protein>
    <submittedName>
        <fullName evidence="1">Uncharacterized protein</fullName>
    </submittedName>
</protein>
<dbReference type="Proteomes" id="UP001489004">
    <property type="component" value="Unassembled WGS sequence"/>
</dbReference>